<dbReference type="Proteomes" id="UP000606499">
    <property type="component" value="Unassembled WGS sequence"/>
</dbReference>
<dbReference type="RefSeq" id="WP_082396878.1">
    <property type="nucleotide sequence ID" value="NZ_JACOPL010000002.1"/>
</dbReference>
<feature type="transmembrane region" description="Helical" evidence="5">
    <location>
        <begin position="94"/>
        <end position="110"/>
    </location>
</feature>
<protein>
    <submittedName>
        <fullName evidence="6">Phage holin family protein</fullName>
    </submittedName>
</protein>
<evidence type="ECO:0000256" key="4">
    <source>
        <dbReference type="ARBA" id="ARBA00023136"/>
    </source>
</evidence>
<dbReference type="GO" id="GO:0016020">
    <property type="term" value="C:membrane"/>
    <property type="evidence" value="ECO:0007669"/>
    <property type="project" value="UniProtKB-SubCell"/>
</dbReference>
<feature type="transmembrane region" description="Helical" evidence="5">
    <location>
        <begin position="26"/>
        <end position="46"/>
    </location>
</feature>
<gene>
    <name evidence="6" type="ORF">H8S45_02205</name>
</gene>
<organism evidence="6 7">
    <name type="scientific">Agathobaculum faecis</name>
    <dbReference type="NCBI Taxonomy" id="2763013"/>
    <lineage>
        <taxon>Bacteria</taxon>
        <taxon>Bacillati</taxon>
        <taxon>Bacillota</taxon>
        <taxon>Clostridia</taxon>
        <taxon>Eubacteriales</taxon>
        <taxon>Butyricicoccaceae</taxon>
        <taxon>Agathobaculum</taxon>
    </lineage>
</organism>
<dbReference type="InterPro" id="IPR006480">
    <property type="entry name" value="Phage_holin_4_1"/>
</dbReference>
<keyword evidence="2 5" id="KW-0812">Transmembrane</keyword>
<dbReference type="EMBL" id="JACOPL010000002">
    <property type="protein sequence ID" value="MBC5724282.1"/>
    <property type="molecule type" value="Genomic_DNA"/>
</dbReference>
<evidence type="ECO:0000256" key="5">
    <source>
        <dbReference type="SAM" id="Phobius"/>
    </source>
</evidence>
<dbReference type="NCBIfam" id="TIGR01593">
    <property type="entry name" value="holin_tox_secr"/>
    <property type="match status" value="1"/>
</dbReference>
<keyword evidence="3 5" id="KW-1133">Transmembrane helix</keyword>
<evidence type="ECO:0000256" key="3">
    <source>
        <dbReference type="ARBA" id="ARBA00022989"/>
    </source>
</evidence>
<accession>A0A923LUM9</accession>
<keyword evidence="4 5" id="KW-0472">Membrane</keyword>
<comment type="caution">
    <text evidence="6">The sequence shown here is derived from an EMBL/GenBank/DDBJ whole genome shotgun (WGS) entry which is preliminary data.</text>
</comment>
<dbReference type="Pfam" id="PF05105">
    <property type="entry name" value="Phage_holin_4_1"/>
    <property type="match status" value="1"/>
</dbReference>
<reference evidence="6" key="1">
    <citation type="submission" date="2020-08" db="EMBL/GenBank/DDBJ databases">
        <title>Genome public.</title>
        <authorList>
            <person name="Liu C."/>
            <person name="Sun Q."/>
        </authorList>
    </citation>
    <scope>NUCLEOTIDE SEQUENCE</scope>
    <source>
        <strain evidence="6">NSJ-28</strain>
    </source>
</reference>
<feature type="transmembrane region" description="Helical" evidence="5">
    <location>
        <begin position="67"/>
        <end position="88"/>
    </location>
</feature>
<name>A0A923LUM9_9FIRM</name>
<evidence type="ECO:0000256" key="1">
    <source>
        <dbReference type="ARBA" id="ARBA00004141"/>
    </source>
</evidence>
<sequence length="158" mass="17443">MQEFFDKANLLWGAVIAVLTWIFGEYWFVFLLFLALNVIDCIYGYAKSRATQTLSSEKGARGVLKKVSYWVIIAIAFSVSGFLISLGAQLGVDLGFLQLLGWFVLAVYIINELTSIVENMVALGIDVPEIFVKGLNAVRTVVNDAGDRVIPKDSGEEK</sequence>
<evidence type="ECO:0000313" key="7">
    <source>
        <dbReference type="Proteomes" id="UP000606499"/>
    </source>
</evidence>
<keyword evidence="7" id="KW-1185">Reference proteome</keyword>
<proteinExistence type="predicted"/>
<evidence type="ECO:0000256" key="2">
    <source>
        <dbReference type="ARBA" id="ARBA00022692"/>
    </source>
</evidence>
<dbReference type="AlphaFoldDB" id="A0A923LUM9"/>
<comment type="subcellular location">
    <subcellularLocation>
        <location evidence="1">Membrane</location>
        <topology evidence="1">Multi-pass membrane protein</topology>
    </subcellularLocation>
</comment>
<evidence type="ECO:0000313" key="6">
    <source>
        <dbReference type="EMBL" id="MBC5724282.1"/>
    </source>
</evidence>